<feature type="chain" id="PRO_5003679459" description="Bifunctional inhibitor/plant lipid transfer protein/seed storage helical domain-containing protein" evidence="1">
    <location>
        <begin position="30"/>
        <end position="111"/>
    </location>
</feature>
<proteinExistence type="evidence at transcript level"/>
<accession>I3SEH0</accession>
<dbReference type="SMART" id="SM00499">
    <property type="entry name" value="AAI"/>
    <property type="match status" value="1"/>
</dbReference>
<evidence type="ECO:0000256" key="1">
    <source>
        <dbReference type="SAM" id="SignalP"/>
    </source>
</evidence>
<dbReference type="InterPro" id="IPR036312">
    <property type="entry name" value="Bifun_inhib/LTP/seed_sf"/>
</dbReference>
<reference evidence="3" key="1">
    <citation type="submission" date="2012-05" db="EMBL/GenBank/DDBJ databases">
        <authorList>
            <person name="Krishnakumar V."/>
            <person name="Cheung F."/>
            <person name="Xiao Y."/>
            <person name="Chan A."/>
            <person name="Moskal W.A."/>
            <person name="Town C.D."/>
        </authorList>
    </citation>
    <scope>NUCLEOTIDE SEQUENCE</scope>
</reference>
<dbReference type="EMBL" id="BT138867">
    <property type="protein sequence ID" value="AFK38662.1"/>
    <property type="molecule type" value="mRNA"/>
</dbReference>
<keyword evidence="1" id="KW-0732">Signal</keyword>
<evidence type="ECO:0000259" key="2">
    <source>
        <dbReference type="SMART" id="SM00499"/>
    </source>
</evidence>
<dbReference type="AlphaFoldDB" id="I3SEH0"/>
<dbReference type="InterPro" id="IPR044741">
    <property type="entry name" value="NsLTP-like"/>
</dbReference>
<dbReference type="PANTHER" id="PTHR33286:SF1">
    <property type="entry name" value="OS01G0800600 PROTEIN"/>
    <property type="match status" value="1"/>
</dbReference>
<evidence type="ECO:0000313" key="3">
    <source>
        <dbReference type="EMBL" id="AFK38662.1"/>
    </source>
</evidence>
<name>I3SEH0_LOTJA</name>
<dbReference type="InterPro" id="IPR016140">
    <property type="entry name" value="Bifunc_inhib/LTP/seed_store"/>
</dbReference>
<dbReference type="CDD" id="cd04660">
    <property type="entry name" value="nsLTP_like"/>
    <property type="match status" value="1"/>
</dbReference>
<dbReference type="PANTHER" id="PTHR33286">
    <property type="entry name" value="BIFUNCTIONAL INHIBITOR/LIPID-TRANSFER PROTEIN/SEED STORAGE 2S ALBUMIN SUPERFAMILY PROTEIN"/>
    <property type="match status" value="1"/>
</dbReference>
<feature type="domain" description="Bifunctional inhibitor/plant lipid transfer protein/seed storage helical" evidence="2">
    <location>
        <begin position="31"/>
        <end position="105"/>
    </location>
</feature>
<organism evidence="3">
    <name type="scientific">Lotus japonicus</name>
    <name type="common">Lotus corniculatus var. japonicus</name>
    <dbReference type="NCBI Taxonomy" id="34305"/>
    <lineage>
        <taxon>Eukaryota</taxon>
        <taxon>Viridiplantae</taxon>
        <taxon>Streptophyta</taxon>
        <taxon>Embryophyta</taxon>
        <taxon>Tracheophyta</taxon>
        <taxon>Spermatophyta</taxon>
        <taxon>Magnoliopsida</taxon>
        <taxon>eudicotyledons</taxon>
        <taxon>Gunneridae</taxon>
        <taxon>Pentapetalae</taxon>
        <taxon>rosids</taxon>
        <taxon>fabids</taxon>
        <taxon>Fabales</taxon>
        <taxon>Fabaceae</taxon>
        <taxon>Papilionoideae</taxon>
        <taxon>50 kb inversion clade</taxon>
        <taxon>NPAAA clade</taxon>
        <taxon>Hologalegina</taxon>
        <taxon>robinioid clade</taxon>
        <taxon>Loteae</taxon>
        <taxon>Lotus</taxon>
    </lineage>
</organism>
<dbReference type="Gene3D" id="1.10.110.10">
    <property type="entry name" value="Plant lipid-transfer and hydrophobic proteins"/>
    <property type="match status" value="1"/>
</dbReference>
<sequence>MATTLSTSLAMAILLVVASLMCNTTQVSAQCGANVGDLISQCEKFVQKAGPTIPPSPGCCAVLKNVNVPCACRLITKDVEKLVSVPKAIFVARSCGLNVPAGMQCGCKFLI</sequence>
<feature type="signal peptide" evidence="1">
    <location>
        <begin position="1"/>
        <end position="29"/>
    </location>
</feature>
<dbReference type="SUPFAM" id="SSF47699">
    <property type="entry name" value="Bifunctional inhibitor/lipid-transfer protein/seed storage 2S albumin"/>
    <property type="match status" value="1"/>
</dbReference>
<dbReference type="Pfam" id="PF14368">
    <property type="entry name" value="LTP_2"/>
    <property type="match status" value="1"/>
</dbReference>
<protein>
    <recommendedName>
        <fullName evidence="2">Bifunctional inhibitor/plant lipid transfer protein/seed storage helical domain-containing protein</fullName>
    </recommendedName>
</protein>